<evidence type="ECO:0000256" key="1">
    <source>
        <dbReference type="ARBA" id="ARBA00004496"/>
    </source>
</evidence>
<evidence type="ECO:0000313" key="10">
    <source>
        <dbReference type="Proteomes" id="UP000184120"/>
    </source>
</evidence>
<dbReference type="SUPFAM" id="SSF48452">
    <property type="entry name" value="TPR-like"/>
    <property type="match status" value="2"/>
</dbReference>
<dbReference type="InterPro" id="IPR011990">
    <property type="entry name" value="TPR-like_helical_dom_sf"/>
</dbReference>
<evidence type="ECO:0000256" key="5">
    <source>
        <dbReference type="ARBA" id="ARBA00038253"/>
    </source>
</evidence>
<dbReference type="Gene3D" id="1.25.40.10">
    <property type="entry name" value="Tetratricopeptide repeat domain"/>
    <property type="match status" value="1"/>
</dbReference>
<dbReference type="GO" id="GO:0003677">
    <property type="term" value="F:DNA binding"/>
    <property type="evidence" value="ECO:0007669"/>
    <property type="project" value="InterPro"/>
</dbReference>
<dbReference type="AlphaFoldDB" id="A0A1M6TSB1"/>
<dbReference type="InterPro" id="IPR016032">
    <property type="entry name" value="Sig_transdc_resp-reg_C-effctor"/>
</dbReference>
<dbReference type="GO" id="GO:0005737">
    <property type="term" value="C:cytoplasm"/>
    <property type="evidence" value="ECO:0007669"/>
    <property type="project" value="UniProtKB-SubCell"/>
</dbReference>
<dbReference type="Pfam" id="PF13424">
    <property type="entry name" value="TPR_12"/>
    <property type="match status" value="1"/>
</dbReference>
<keyword evidence="7" id="KW-0472">Membrane</keyword>
<keyword evidence="4 6" id="KW-0802">TPR repeat</keyword>
<dbReference type="PANTHER" id="PTHR46630:SF1">
    <property type="entry name" value="TETRATRICOPEPTIDE REPEAT PROTEIN 29"/>
    <property type="match status" value="1"/>
</dbReference>
<protein>
    <submittedName>
        <fullName evidence="9">Tetratricopeptide repeat-containing protein</fullName>
    </submittedName>
</protein>
<dbReference type="STRING" id="1434701.SAMN05443634_10272"/>
<evidence type="ECO:0000256" key="2">
    <source>
        <dbReference type="ARBA" id="ARBA00022490"/>
    </source>
</evidence>
<feature type="repeat" description="TPR" evidence="6">
    <location>
        <begin position="42"/>
        <end position="75"/>
    </location>
</feature>
<evidence type="ECO:0000256" key="3">
    <source>
        <dbReference type="ARBA" id="ARBA00022737"/>
    </source>
</evidence>
<dbReference type="Pfam" id="PF13432">
    <property type="entry name" value="TPR_16"/>
    <property type="match status" value="1"/>
</dbReference>
<proteinExistence type="inferred from homology"/>
<comment type="subcellular location">
    <subcellularLocation>
        <location evidence="1">Cytoplasm</location>
    </subcellularLocation>
</comment>
<feature type="chain" id="PRO_5012974706" evidence="8">
    <location>
        <begin position="27"/>
        <end position="493"/>
    </location>
</feature>
<dbReference type="InterPro" id="IPR051476">
    <property type="entry name" value="Bac_ResReg_Asp_Phosphatase"/>
</dbReference>
<sequence length="493" mass="57423">MMFNVNLSKLLIILYSFLLVSSCVEKQQNHVEKNNSSTKESFSTLRDLGNEHWRTGNYQEALNYFTQAYKKVKASDNETEMATLLNNLGLVQWRLENNTAAMECYTEAAILAEKNDMKRLLGLTYTNRALILKEQRNFKTAFNYNNVAIQLFKEINEPKDLAIAYNNQGQIYRYSKNYNAALKFYLLSLEECKKINYTEGMATAYQNLSYVYAKQGNKKEAIEAGHKCLNLSYKVKSKVRISEGLRELSNNYDLFNVQDSALYYFKKHYDVEKDIMDANQSNLLSQYQANLGIEVKNLRIKNLQNEKKIANSRFMLTAVSVLAVLLISAFFVYRYLSIIKFRKKQLEIDLENSKQLIHVKEEELKTYIIDLTNKNNIIHQLQEPDKKVTNPEYNIDDLLEEKIFTDDGWDRFKKRFAAIYPDFFSKITQSDISVTEAEVRILVLMRLKLNGNDMANTLGISPQSVRVCKMRLKKKLQISGYQTVEEYLHYIVS</sequence>
<keyword evidence="3" id="KW-0677">Repeat</keyword>
<reference evidence="10" key="1">
    <citation type="submission" date="2016-11" db="EMBL/GenBank/DDBJ databases">
        <authorList>
            <person name="Varghese N."/>
            <person name="Submissions S."/>
        </authorList>
    </citation>
    <scope>NUCLEOTIDE SEQUENCE [LARGE SCALE GENOMIC DNA]</scope>
    <source>
        <strain evidence="10">DSM 27989</strain>
    </source>
</reference>
<dbReference type="SMART" id="SM00028">
    <property type="entry name" value="TPR"/>
    <property type="match status" value="5"/>
</dbReference>
<dbReference type="EMBL" id="FRBH01000002">
    <property type="protein sequence ID" value="SHK59841.1"/>
    <property type="molecule type" value="Genomic_DNA"/>
</dbReference>
<evidence type="ECO:0000256" key="4">
    <source>
        <dbReference type="ARBA" id="ARBA00022803"/>
    </source>
</evidence>
<dbReference type="PROSITE" id="PS50005">
    <property type="entry name" value="TPR"/>
    <property type="match status" value="1"/>
</dbReference>
<evidence type="ECO:0000256" key="6">
    <source>
        <dbReference type="PROSITE-ProRule" id="PRU00339"/>
    </source>
</evidence>
<dbReference type="RefSeq" id="WP_083580270.1">
    <property type="nucleotide sequence ID" value="NZ_BMFL01000014.1"/>
</dbReference>
<dbReference type="OrthoDB" id="9778366at2"/>
<evidence type="ECO:0000256" key="8">
    <source>
        <dbReference type="SAM" id="SignalP"/>
    </source>
</evidence>
<evidence type="ECO:0000313" key="9">
    <source>
        <dbReference type="EMBL" id="SHK59841.1"/>
    </source>
</evidence>
<accession>A0A1M6TSB1</accession>
<keyword evidence="7" id="KW-1133">Transmembrane helix</keyword>
<keyword evidence="8" id="KW-0732">Signal</keyword>
<organism evidence="9 10">
    <name type="scientific">Chishuiella changwenlii</name>
    <dbReference type="NCBI Taxonomy" id="1434701"/>
    <lineage>
        <taxon>Bacteria</taxon>
        <taxon>Pseudomonadati</taxon>
        <taxon>Bacteroidota</taxon>
        <taxon>Flavobacteriia</taxon>
        <taxon>Flavobacteriales</taxon>
        <taxon>Weeksellaceae</taxon>
        <taxon>Chishuiella</taxon>
    </lineage>
</organism>
<dbReference type="Proteomes" id="UP000184120">
    <property type="component" value="Unassembled WGS sequence"/>
</dbReference>
<gene>
    <name evidence="9" type="ORF">SAMN05443634_10272</name>
</gene>
<dbReference type="SUPFAM" id="SSF46894">
    <property type="entry name" value="C-terminal effector domain of the bipartite response regulators"/>
    <property type="match status" value="1"/>
</dbReference>
<feature type="signal peptide" evidence="8">
    <location>
        <begin position="1"/>
        <end position="26"/>
    </location>
</feature>
<evidence type="ECO:0000256" key="7">
    <source>
        <dbReference type="SAM" id="Phobius"/>
    </source>
</evidence>
<name>A0A1M6TSB1_9FLAO</name>
<dbReference type="GO" id="GO:0006355">
    <property type="term" value="P:regulation of DNA-templated transcription"/>
    <property type="evidence" value="ECO:0007669"/>
    <property type="project" value="InterPro"/>
</dbReference>
<comment type="similarity">
    <text evidence="5">Belongs to the Rap family.</text>
</comment>
<dbReference type="PANTHER" id="PTHR46630">
    <property type="entry name" value="TETRATRICOPEPTIDE REPEAT PROTEIN 29"/>
    <property type="match status" value="1"/>
</dbReference>
<feature type="transmembrane region" description="Helical" evidence="7">
    <location>
        <begin position="314"/>
        <end position="336"/>
    </location>
</feature>
<keyword evidence="2" id="KW-0963">Cytoplasm</keyword>
<keyword evidence="7" id="KW-0812">Transmembrane</keyword>
<dbReference type="InterPro" id="IPR019734">
    <property type="entry name" value="TPR_rpt"/>
</dbReference>